<feature type="region of interest" description="Disordered" evidence="1">
    <location>
        <begin position="40"/>
        <end position="68"/>
    </location>
</feature>
<comment type="caution">
    <text evidence="2">The sequence shown here is derived from an EMBL/GenBank/DDBJ whole genome shotgun (WGS) entry which is preliminary data.</text>
</comment>
<evidence type="ECO:0000256" key="1">
    <source>
        <dbReference type="SAM" id="MobiDB-lite"/>
    </source>
</evidence>
<evidence type="ECO:0000313" key="2">
    <source>
        <dbReference type="EMBL" id="KAJ1196860.1"/>
    </source>
</evidence>
<keyword evidence="3" id="KW-1185">Reference proteome</keyword>
<organism evidence="2 3">
    <name type="scientific">Pleurodeles waltl</name>
    <name type="common">Iberian ribbed newt</name>
    <dbReference type="NCBI Taxonomy" id="8319"/>
    <lineage>
        <taxon>Eukaryota</taxon>
        <taxon>Metazoa</taxon>
        <taxon>Chordata</taxon>
        <taxon>Craniata</taxon>
        <taxon>Vertebrata</taxon>
        <taxon>Euteleostomi</taxon>
        <taxon>Amphibia</taxon>
        <taxon>Batrachia</taxon>
        <taxon>Caudata</taxon>
        <taxon>Salamandroidea</taxon>
        <taxon>Salamandridae</taxon>
        <taxon>Pleurodelinae</taxon>
        <taxon>Pleurodeles</taxon>
    </lineage>
</organism>
<protein>
    <submittedName>
        <fullName evidence="2">Uncharacterized protein</fullName>
    </submittedName>
</protein>
<sequence length="90" mass="9676">MDEPVCPPCHADVPMLALGGGWGGRLPRCPRRGVNACHSLGGSQRPDFRGPGGGEITRQRHAGPLRPQICEVSSRGPGLLDRPQIKVYIR</sequence>
<dbReference type="AlphaFoldDB" id="A0AAV7V974"/>
<gene>
    <name evidence="2" type="ORF">NDU88_000724</name>
</gene>
<accession>A0AAV7V974</accession>
<name>A0AAV7V974_PLEWA</name>
<reference evidence="2" key="1">
    <citation type="journal article" date="2022" name="bioRxiv">
        <title>Sequencing and chromosome-scale assembly of the giantPleurodeles waltlgenome.</title>
        <authorList>
            <person name="Brown T."/>
            <person name="Elewa A."/>
            <person name="Iarovenko S."/>
            <person name="Subramanian E."/>
            <person name="Araus A.J."/>
            <person name="Petzold A."/>
            <person name="Susuki M."/>
            <person name="Suzuki K.-i.T."/>
            <person name="Hayashi T."/>
            <person name="Toyoda A."/>
            <person name="Oliveira C."/>
            <person name="Osipova E."/>
            <person name="Leigh N.D."/>
            <person name="Simon A."/>
            <person name="Yun M.H."/>
        </authorList>
    </citation>
    <scope>NUCLEOTIDE SEQUENCE</scope>
    <source>
        <strain evidence="2">20211129_DDA</strain>
        <tissue evidence="2">Liver</tissue>
    </source>
</reference>
<dbReference type="Proteomes" id="UP001066276">
    <property type="component" value="Chromosome 2_1"/>
</dbReference>
<evidence type="ECO:0000313" key="3">
    <source>
        <dbReference type="Proteomes" id="UP001066276"/>
    </source>
</evidence>
<dbReference type="EMBL" id="JANPWB010000003">
    <property type="protein sequence ID" value="KAJ1196860.1"/>
    <property type="molecule type" value="Genomic_DNA"/>
</dbReference>
<proteinExistence type="predicted"/>